<dbReference type="RGD" id="620705">
    <property type="gene designation" value="Homer2"/>
</dbReference>
<accession>A6JCH5</accession>
<evidence type="ECO:0000313" key="2">
    <source>
        <dbReference type="EMBL" id="EDM08702.1"/>
    </source>
</evidence>
<reference evidence="3" key="1">
    <citation type="submission" date="2005-09" db="EMBL/GenBank/DDBJ databases">
        <authorList>
            <person name="Mural R.J."/>
            <person name="Li P.W."/>
            <person name="Adams M.D."/>
            <person name="Amanatides P.G."/>
            <person name="Baden-Tillson H."/>
            <person name="Barnstead M."/>
            <person name="Chin S.H."/>
            <person name="Dew I."/>
            <person name="Evans C.A."/>
            <person name="Ferriera S."/>
            <person name="Flanigan M."/>
            <person name="Fosler C."/>
            <person name="Glodek A."/>
            <person name="Gu Z."/>
            <person name="Holt R.A."/>
            <person name="Jennings D."/>
            <person name="Kraft C.L."/>
            <person name="Lu F."/>
            <person name="Nguyen T."/>
            <person name="Nusskern D.R."/>
            <person name="Pfannkoch C.M."/>
            <person name="Sitter C."/>
            <person name="Sutton G.G."/>
            <person name="Venter J.C."/>
            <person name="Wang Z."/>
            <person name="Woodage T."/>
            <person name="Zheng X.H."/>
            <person name="Zhong F."/>
        </authorList>
    </citation>
    <scope>NUCLEOTIDE SEQUENCE [LARGE SCALE GENOMIC DNA]</scope>
    <source>
        <strain>BN</strain>
        <strain evidence="3">Sprague-Dawley</strain>
    </source>
</reference>
<organism evidence="2 3">
    <name type="scientific">Rattus norvegicus</name>
    <name type="common">Rat</name>
    <dbReference type="NCBI Taxonomy" id="10116"/>
    <lineage>
        <taxon>Eukaryota</taxon>
        <taxon>Metazoa</taxon>
        <taxon>Chordata</taxon>
        <taxon>Craniata</taxon>
        <taxon>Vertebrata</taxon>
        <taxon>Euteleostomi</taxon>
        <taxon>Mammalia</taxon>
        <taxon>Eutheria</taxon>
        <taxon>Euarchontoglires</taxon>
        <taxon>Glires</taxon>
        <taxon>Rodentia</taxon>
        <taxon>Myomorpha</taxon>
        <taxon>Muroidea</taxon>
        <taxon>Muridae</taxon>
        <taxon>Murinae</taxon>
        <taxon>Rattus</taxon>
    </lineage>
</organism>
<evidence type="ECO:0000313" key="4">
    <source>
        <dbReference type="RGD" id="620705"/>
    </source>
</evidence>
<protein>
    <submittedName>
        <fullName evidence="2">Homer homolog 2 (Drosophila), isoform CRA_f</fullName>
    </submittedName>
</protein>
<dbReference type="AlphaFoldDB" id="A6JCH5"/>
<proteinExistence type="predicted"/>
<evidence type="ECO:0000313" key="3">
    <source>
        <dbReference type="Proteomes" id="UP000234681"/>
    </source>
</evidence>
<gene>
    <name evidence="2 4" type="primary">Homer2</name>
    <name evidence="2" type="ORF">rCG_24716</name>
</gene>
<sequence length="90" mass="9931">MCRAGSSCRAGGERTPGAPSERPQEQRRRWESSPSSPRERTSSRLTPAPRRTGCRQASRPSLFPTSTMSPGTAIGSSVWMEPSLQRNSRR</sequence>
<evidence type="ECO:0000256" key="1">
    <source>
        <dbReference type="SAM" id="MobiDB-lite"/>
    </source>
</evidence>
<dbReference type="Proteomes" id="UP000234681">
    <property type="component" value="Chromosome 1"/>
</dbReference>
<feature type="region of interest" description="Disordered" evidence="1">
    <location>
        <begin position="1"/>
        <end position="90"/>
    </location>
</feature>
<feature type="compositionally biased region" description="Basic and acidic residues" evidence="1">
    <location>
        <begin position="22"/>
        <end position="42"/>
    </location>
</feature>
<dbReference type="EMBL" id="CH473980">
    <property type="protein sequence ID" value="EDM08702.1"/>
    <property type="molecule type" value="Genomic_DNA"/>
</dbReference>
<name>A6JCH5_RAT</name>